<dbReference type="NCBIfam" id="NF041950">
    <property type="entry name" value="CBU_0585_fam"/>
    <property type="match status" value="1"/>
</dbReference>
<dbReference type="PATRIC" id="fig|452.5.peg.1335"/>
<name>A0A0W0Z5H0_LEGSP</name>
<proteinExistence type="predicted"/>
<protein>
    <submittedName>
        <fullName evidence="1">Uncharacterized protein</fullName>
    </submittedName>
</protein>
<evidence type="ECO:0000313" key="1">
    <source>
        <dbReference type="EMBL" id="KTD64400.1"/>
    </source>
</evidence>
<accession>A0A0W0Z5H0</accession>
<reference evidence="1 2" key="1">
    <citation type="submission" date="2015-11" db="EMBL/GenBank/DDBJ databases">
        <title>Genomic analysis of 38 Legionella species identifies large and diverse effector repertoires.</title>
        <authorList>
            <person name="Burstein D."/>
            <person name="Amaro F."/>
            <person name="Zusman T."/>
            <person name="Lifshitz Z."/>
            <person name="Cohen O."/>
            <person name="Gilbert J.A."/>
            <person name="Pupko T."/>
            <person name="Shuman H.A."/>
            <person name="Segal G."/>
        </authorList>
    </citation>
    <scope>NUCLEOTIDE SEQUENCE [LARGE SCALE GENOMIC DNA]</scope>
    <source>
        <strain evidence="1 2">Mt.St.Helens-9</strain>
    </source>
</reference>
<evidence type="ECO:0000313" key="2">
    <source>
        <dbReference type="Proteomes" id="UP000054877"/>
    </source>
</evidence>
<dbReference type="OrthoDB" id="5639082at2"/>
<dbReference type="InterPro" id="IPR049640">
    <property type="entry name" value="CBU_0585/lpg0581-like"/>
</dbReference>
<gene>
    <name evidence="1" type="ORF">Lspi_1207</name>
</gene>
<organism evidence="1 2">
    <name type="scientific">Legionella spiritensis</name>
    <dbReference type="NCBI Taxonomy" id="452"/>
    <lineage>
        <taxon>Bacteria</taxon>
        <taxon>Pseudomonadati</taxon>
        <taxon>Pseudomonadota</taxon>
        <taxon>Gammaproteobacteria</taxon>
        <taxon>Legionellales</taxon>
        <taxon>Legionellaceae</taxon>
        <taxon>Legionella</taxon>
    </lineage>
</organism>
<dbReference type="RefSeq" id="WP_058483141.1">
    <property type="nucleotide sequence ID" value="NZ_CAAAII010000005.1"/>
</dbReference>
<dbReference type="AlphaFoldDB" id="A0A0W0Z5H0"/>
<dbReference type="EMBL" id="LNYX01000013">
    <property type="protein sequence ID" value="KTD64400.1"/>
    <property type="molecule type" value="Genomic_DNA"/>
</dbReference>
<keyword evidence="2" id="KW-1185">Reference proteome</keyword>
<sequence length="61" mass="7285">MSKDDINKAFVSPEDKFLFQFDSEHEKSASQLKEIKKHKRIAALRDNAERSDKDKEIWEEF</sequence>
<dbReference type="Proteomes" id="UP000054877">
    <property type="component" value="Unassembled WGS sequence"/>
</dbReference>
<comment type="caution">
    <text evidence="1">The sequence shown here is derived from an EMBL/GenBank/DDBJ whole genome shotgun (WGS) entry which is preliminary data.</text>
</comment>